<dbReference type="GO" id="GO:0022625">
    <property type="term" value="C:cytosolic large ribosomal subunit"/>
    <property type="evidence" value="ECO:0007669"/>
    <property type="project" value="TreeGrafter"/>
</dbReference>
<dbReference type="InterPro" id="IPR023621">
    <property type="entry name" value="Ribosomal_eL31_dom_sf"/>
</dbReference>
<evidence type="ECO:0000256" key="4">
    <source>
        <dbReference type="SAM" id="MobiDB-lite"/>
    </source>
</evidence>
<name>A0A098E8D5_9ZZZZ</name>
<feature type="compositionally biased region" description="Basic and acidic residues" evidence="4">
    <location>
        <begin position="1"/>
        <end position="35"/>
    </location>
</feature>
<dbReference type="InterPro" id="IPR020052">
    <property type="entry name" value="Ribosomal_eL31_CS"/>
</dbReference>
<dbReference type="Pfam" id="PF01198">
    <property type="entry name" value="Ribosomal_L31e"/>
    <property type="match status" value="1"/>
</dbReference>
<gene>
    <name evidence="5" type="ORF">MSIBF_A2080031</name>
</gene>
<organism evidence="5">
    <name type="scientific">groundwater metagenome</name>
    <dbReference type="NCBI Taxonomy" id="717931"/>
    <lineage>
        <taxon>unclassified sequences</taxon>
        <taxon>metagenomes</taxon>
        <taxon>ecological metagenomes</taxon>
    </lineage>
</organism>
<feature type="region of interest" description="Disordered" evidence="4">
    <location>
        <begin position="1"/>
        <end position="128"/>
    </location>
</feature>
<evidence type="ECO:0000256" key="3">
    <source>
        <dbReference type="ARBA" id="ARBA00023274"/>
    </source>
</evidence>
<feature type="compositionally biased region" description="Basic and acidic residues" evidence="4">
    <location>
        <begin position="47"/>
        <end position="128"/>
    </location>
</feature>
<dbReference type="EMBL" id="CCXY01000122">
    <property type="protein sequence ID" value="CEG12282.1"/>
    <property type="molecule type" value="Genomic_DNA"/>
</dbReference>
<proteinExistence type="inferred from homology"/>
<dbReference type="AlphaFoldDB" id="A0A098E8D5"/>
<dbReference type="Gene3D" id="3.10.440.10">
    <property type="match status" value="1"/>
</dbReference>
<dbReference type="PROSITE" id="PS01144">
    <property type="entry name" value="RIBOSOMAL_L31E"/>
    <property type="match status" value="1"/>
</dbReference>
<keyword evidence="3" id="KW-0687">Ribonucleoprotein</keyword>
<dbReference type="PANTHER" id="PTHR10956">
    <property type="entry name" value="60S RIBOSOMAL PROTEIN L31"/>
    <property type="match status" value="1"/>
</dbReference>
<evidence type="ECO:0000256" key="2">
    <source>
        <dbReference type="ARBA" id="ARBA00022980"/>
    </source>
</evidence>
<sequence>MAQEKAVKKEGTKKTAEEIKKETKSAEEVISEDKSKKKTTIAKKIMTKSDEKTEEIKEEAKHEENVIPEGENKEGPKATKTKIEPAENIKEIKEEKNQEIKPEEKVTKVTEEKTTETKEEGAKVEKPEEKKTLGKVYTIPLSDVYNQPWSKRTRKATRMVREFLQKHTKKEVKIAGDVNEAIWARGMKHPPRKIRVNVEIEDNIATARLLK</sequence>
<dbReference type="PANTHER" id="PTHR10956:SF0">
    <property type="entry name" value="60S RIBOSOMAL PROTEIN L31"/>
    <property type="match status" value="1"/>
</dbReference>
<dbReference type="HAMAP" id="MF_00410">
    <property type="entry name" value="Ribosomal_eL31"/>
    <property type="match status" value="1"/>
</dbReference>
<protein>
    <submittedName>
        <fullName evidence="5">50S ribosomal protein L31e (Modular protein)</fullName>
    </submittedName>
</protein>
<dbReference type="InterPro" id="IPR000054">
    <property type="entry name" value="Ribosomal_eL31"/>
</dbReference>
<dbReference type="SUPFAM" id="SSF54575">
    <property type="entry name" value="Ribosomal protein L31e"/>
    <property type="match status" value="1"/>
</dbReference>
<evidence type="ECO:0000313" key="5">
    <source>
        <dbReference type="EMBL" id="CEG12282.1"/>
    </source>
</evidence>
<keyword evidence="2 5" id="KW-0689">Ribosomal protein</keyword>
<dbReference type="NCBIfam" id="NF002258">
    <property type="entry name" value="PRK01192.1-1"/>
    <property type="match status" value="1"/>
</dbReference>
<dbReference type="GO" id="GO:0002181">
    <property type="term" value="P:cytoplasmic translation"/>
    <property type="evidence" value="ECO:0007669"/>
    <property type="project" value="TreeGrafter"/>
</dbReference>
<dbReference type="GO" id="GO:0003735">
    <property type="term" value="F:structural constituent of ribosome"/>
    <property type="evidence" value="ECO:0007669"/>
    <property type="project" value="InterPro"/>
</dbReference>
<dbReference type="SMART" id="SM01380">
    <property type="entry name" value="Ribosomal_L31e"/>
    <property type="match status" value="1"/>
</dbReference>
<evidence type="ECO:0000256" key="1">
    <source>
        <dbReference type="ARBA" id="ARBA00010808"/>
    </source>
</evidence>
<comment type="similarity">
    <text evidence="1">Belongs to the eukaryotic ribosomal protein eL31 family.</text>
</comment>
<accession>A0A098E8D5</accession>
<reference evidence="5" key="1">
    <citation type="submission" date="2014-09" db="EMBL/GenBank/DDBJ databases">
        <authorList>
            <person name="Probst J Alexander"/>
        </authorList>
    </citation>
    <scope>NUCLEOTIDE SEQUENCE</scope>
</reference>